<name>A0A7H8QAP0_9BACL</name>
<dbReference type="Proteomes" id="UP000509222">
    <property type="component" value="Chromosome"/>
</dbReference>
<keyword evidence="2" id="KW-1185">Reference proteome</keyword>
<dbReference type="RefSeq" id="WP_036802074.1">
    <property type="nucleotide sequence ID" value="NZ_CP051177.1"/>
</dbReference>
<dbReference type="Pfam" id="PF13826">
    <property type="entry name" value="Monooxy_af470-like"/>
    <property type="match status" value="1"/>
</dbReference>
<reference evidence="2" key="2">
    <citation type="submission" date="2020-06" db="EMBL/GenBank/DDBJ databases">
        <title>Isolation of Planomicrobium glaciei.</title>
        <authorList>
            <person name="Malisova L."/>
            <person name="Safrankova R."/>
            <person name="Jakubu V."/>
            <person name="Spanelova P."/>
        </authorList>
    </citation>
    <scope>NUCLEOTIDE SEQUENCE [LARGE SCALE GENOMIC DNA]</scope>
    <source>
        <strain evidence="2">NRL-ATB46093</strain>
    </source>
</reference>
<dbReference type="InterPro" id="IPR025444">
    <property type="entry name" value="Monooxy_af470"/>
</dbReference>
<gene>
    <name evidence="1" type="ORF">HF394_10280</name>
</gene>
<sequence>MGAQVFPGRFTAATEEDFVVFIIGMRINNYRAVRKWFPVFTAMPAMIKELAMNKELGCLSSENFFGLRTTIMVQYWRSEQELLVYAKGSKHLPAWRNFNKKVGNNDAVGIYHETYLIRADGFETIYGNMPKFGLAKAIGSNEITAANNSAHKRIKKNHVLQK</sequence>
<evidence type="ECO:0000313" key="2">
    <source>
        <dbReference type="Proteomes" id="UP000509222"/>
    </source>
</evidence>
<protein>
    <submittedName>
        <fullName evidence="1">DUF4188 domain-containing protein</fullName>
    </submittedName>
</protein>
<accession>A0A7H8QAP0</accession>
<dbReference type="EMBL" id="CP051177">
    <property type="protein sequence ID" value="QKX50939.1"/>
    <property type="molecule type" value="Genomic_DNA"/>
</dbReference>
<organism evidence="1 2">
    <name type="scientific">Planococcus glaciei</name>
    <dbReference type="NCBI Taxonomy" id="459472"/>
    <lineage>
        <taxon>Bacteria</taxon>
        <taxon>Bacillati</taxon>
        <taxon>Bacillota</taxon>
        <taxon>Bacilli</taxon>
        <taxon>Bacillales</taxon>
        <taxon>Caryophanaceae</taxon>
        <taxon>Planococcus</taxon>
    </lineage>
</organism>
<reference evidence="1 2" key="1">
    <citation type="submission" date="2020-04" db="EMBL/GenBank/DDBJ databases">
        <authorList>
            <person name="Pajer P."/>
            <person name="Broz P."/>
        </authorList>
    </citation>
    <scope>NUCLEOTIDE SEQUENCE [LARGE SCALE GENOMIC DNA]</scope>
    <source>
        <strain evidence="2">NRL-ATB46093</strain>
    </source>
</reference>
<evidence type="ECO:0000313" key="1">
    <source>
        <dbReference type="EMBL" id="QKX50939.1"/>
    </source>
</evidence>
<proteinExistence type="predicted"/>
<dbReference type="AlphaFoldDB" id="A0A7H8QAP0"/>